<reference evidence="3 4" key="1">
    <citation type="submission" date="2016-11" db="EMBL/GenBank/DDBJ databases">
        <authorList>
            <person name="Jaros S."/>
            <person name="Januszkiewicz K."/>
            <person name="Wedrychowicz H."/>
        </authorList>
    </citation>
    <scope>NUCLEOTIDE SEQUENCE [LARGE SCALE GENOMIC DNA]</scope>
    <source>
        <strain evidence="3 4">CGMCC 1.6102</strain>
    </source>
</reference>
<keyword evidence="2" id="KW-0812">Transmembrane</keyword>
<dbReference type="EMBL" id="FRCY01000006">
    <property type="protein sequence ID" value="SHN07366.1"/>
    <property type="molecule type" value="Genomic_DNA"/>
</dbReference>
<dbReference type="STRING" id="388280.SAMN04488057_10662"/>
<dbReference type="Proteomes" id="UP000184513">
    <property type="component" value="Unassembled WGS sequence"/>
</dbReference>
<organism evidence="3 4">
    <name type="scientific">Cyclobacterium lianum</name>
    <dbReference type="NCBI Taxonomy" id="388280"/>
    <lineage>
        <taxon>Bacteria</taxon>
        <taxon>Pseudomonadati</taxon>
        <taxon>Bacteroidota</taxon>
        <taxon>Cytophagia</taxon>
        <taxon>Cytophagales</taxon>
        <taxon>Cyclobacteriaceae</taxon>
        <taxon>Cyclobacterium</taxon>
    </lineage>
</organism>
<name>A0A1M7NUI0_9BACT</name>
<dbReference type="AlphaFoldDB" id="A0A1M7NUI0"/>
<evidence type="ECO:0000313" key="4">
    <source>
        <dbReference type="Proteomes" id="UP000184513"/>
    </source>
</evidence>
<evidence type="ECO:0000256" key="1">
    <source>
        <dbReference type="SAM" id="MobiDB-lite"/>
    </source>
</evidence>
<keyword evidence="4" id="KW-1185">Reference proteome</keyword>
<evidence type="ECO:0000313" key="3">
    <source>
        <dbReference type="EMBL" id="SHN07366.1"/>
    </source>
</evidence>
<feature type="transmembrane region" description="Helical" evidence="2">
    <location>
        <begin position="44"/>
        <end position="68"/>
    </location>
</feature>
<keyword evidence="2" id="KW-1133">Transmembrane helix</keyword>
<feature type="region of interest" description="Disordered" evidence="1">
    <location>
        <begin position="113"/>
        <end position="135"/>
    </location>
</feature>
<dbReference type="RefSeq" id="WP_073094723.1">
    <property type="nucleotide sequence ID" value="NZ_FRCY01000006.1"/>
</dbReference>
<protein>
    <submittedName>
        <fullName evidence="3">Uncharacterized protein</fullName>
    </submittedName>
</protein>
<proteinExistence type="predicted"/>
<keyword evidence="2" id="KW-0472">Membrane</keyword>
<dbReference type="OrthoDB" id="9932630at2"/>
<sequence length="222" mass="24844">MPLNSIDEIIKRGLLEAERRNDQVVNASKSRVWKGITKPKKSRALYWGLVTALAAAVTLFLVAVFLFLKLESQQKELNALQALVQQETPPNAADDDYLINQNISQYLRDRQNAGLPEPVPAANNKNPPPRVQSPELSISPIEKVEQRIGIPLPTVERPVLELQLGTAMPKPVLRELNTEMLLPETKDNQNLMETKPFKLKIRMGSSYPAQGQPQTLALNLKL</sequence>
<gene>
    <name evidence="3" type="ORF">SAMN04488057_10662</name>
</gene>
<accession>A0A1M7NUI0</accession>
<evidence type="ECO:0000256" key="2">
    <source>
        <dbReference type="SAM" id="Phobius"/>
    </source>
</evidence>